<keyword evidence="2" id="KW-1185">Reference proteome</keyword>
<reference evidence="1 2" key="1">
    <citation type="submission" date="2019-02" db="EMBL/GenBank/DDBJ databases">
        <title>Deep-cultivation of Planctomycetes and their phenomic and genomic characterization uncovers novel biology.</title>
        <authorList>
            <person name="Wiegand S."/>
            <person name="Jogler M."/>
            <person name="Boedeker C."/>
            <person name="Pinto D."/>
            <person name="Vollmers J."/>
            <person name="Rivas-Marin E."/>
            <person name="Kohn T."/>
            <person name="Peeters S.H."/>
            <person name="Heuer A."/>
            <person name="Rast P."/>
            <person name="Oberbeckmann S."/>
            <person name="Bunk B."/>
            <person name="Jeske O."/>
            <person name="Meyerdierks A."/>
            <person name="Storesund J.E."/>
            <person name="Kallscheuer N."/>
            <person name="Luecker S."/>
            <person name="Lage O.M."/>
            <person name="Pohl T."/>
            <person name="Merkel B.J."/>
            <person name="Hornburger P."/>
            <person name="Mueller R.-W."/>
            <person name="Bruemmer F."/>
            <person name="Labrenz M."/>
            <person name="Spormann A.M."/>
            <person name="Op Den Camp H."/>
            <person name="Overmann J."/>
            <person name="Amann R."/>
            <person name="Jetten M.S.M."/>
            <person name="Mascher T."/>
            <person name="Medema M.H."/>
            <person name="Devos D.P."/>
            <person name="Kaster A.-K."/>
            <person name="Ovreas L."/>
            <person name="Rohde M."/>
            <person name="Galperin M.Y."/>
            <person name="Jogler C."/>
        </authorList>
    </citation>
    <scope>NUCLEOTIDE SEQUENCE [LARGE SCALE GENOMIC DNA]</scope>
    <source>
        <strain evidence="1 2">KOR42</strain>
    </source>
</reference>
<organism evidence="1 2">
    <name type="scientific">Thalassoglobus neptunius</name>
    <dbReference type="NCBI Taxonomy" id="1938619"/>
    <lineage>
        <taxon>Bacteria</taxon>
        <taxon>Pseudomonadati</taxon>
        <taxon>Planctomycetota</taxon>
        <taxon>Planctomycetia</taxon>
        <taxon>Planctomycetales</taxon>
        <taxon>Planctomycetaceae</taxon>
        <taxon>Thalassoglobus</taxon>
    </lineage>
</organism>
<dbReference type="OrthoDB" id="285475at2"/>
<dbReference type="EMBL" id="SIHI01000011">
    <property type="protein sequence ID" value="TWT51752.1"/>
    <property type="molecule type" value="Genomic_DNA"/>
</dbReference>
<dbReference type="SUPFAM" id="SSF109709">
    <property type="entry name" value="KorB DNA-binding domain-like"/>
    <property type="match status" value="1"/>
</dbReference>
<comment type="caution">
    <text evidence="1">The sequence shown here is derived from an EMBL/GenBank/DDBJ whole genome shotgun (WGS) entry which is preliminary data.</text>
</comment>
<accession>A0A5C5WPH6</accession>
<proteinExistence type="predicted"/>
<dbReference type="RefSeq" id="WP_146510892.1">
    <property type="nucleotide sequence ID" value="NZ_SIHI01000011.1"/>
</dbReference>
<sequence length="134" mass="15431">MSRRVTKKFQITTGRTGHRKIQTGARGKEVPTGRVPRVARMLALAIRLESLLKNGFVGDQAEIARLGHVSRARVTQIMNLLSLAPDIQEEILFLPRIHRGRDTLLERDLRQIAAEPNWIEQRKRWAAYRTQQND</sequence>
<dbReference type="Proteomes" id="UP000317243">
    <property type="component" value="Unassembled WGS sequence"/>
</dbReference>
<gene>
    <name evidence="1" type="ORF">KOR42_34390</name>
</gene>
<name>A0A5C5WPH6_9PLAN</name>
<dbReference type="AlphaFoldDB" id="A0A5C5WPH6"/>
<evidence type="ECO:0000313" key="2">
    <source>
        <dbReference type="Proteomes" id="UP000317243"/>
    </source>
</evidence>
<evidence type="ECO:0000313" key="1">
    <source>
        <dbReference type="EMBL" id="TWT51752.1"/>
    </source>
</evidence>
<protein>
    <submittedName>
        <fullName evidence="1">Uncharacterized protein</fullName>
    </submittedName>
</protein>